<name>A0A0A1IWH7_9CAUD</name>
<protein>
    <submittedName>
        <fullName evidence="1">Uncharacterized protein</fullName>
    </submittedName>
</protein>
<proteinExistence type="predicted"/>
<dbReference type="Proteomes" id="UP000030225">
    <property type="component" value="Segment"/>
</dbReference>
<dbReference type="EMBL" id="LN610576">
    <property type="protein sequence ID" value="CEF89559.1"/>
    <property type="molecule type" value="Genomic_DNA"/>
</dbReference>
<reference evidence="2" key="1">
    <citation type="journal article" date="2015" name="PLoS ONE">
        <title>Investigation of a Large Collection of Pseudomonas aeruginosa Bacteriophages Collected from a Single Environmental Source in Abidjan, Cote d'Ivoire.</title>
        <authorList>
            <person name="Essoh C."/>
            <person name="Latino L."/>
            <person name="Midoux C."/>
            <person name="Blouin Y."/>
            <person name="Loukou G."/>
            <person name="Nguetta S.P."/>
            <person name="Lathro S."/>
            <person name="Cablanmian A."/>
            <person name="Kouassi A.K."/>
            <person name="Vergnaud G."/>
            <person name="Pourcel C."/>
        </authorList>
    </citation>
    <scope>NUCLEOTIDE SEQUENCE [LARGE SCALE GENOMIC DNA]</scope>
</reference>
<organism evidence="1 2">
    <name type="scientific">Pseudomonas phage vB_PaeM_PAO1_Ab17</name>
    <dbReference type="NCBI Taxonomy" id="1548904"/>
    <lineage>
        <taxon>Viruses</taxon>
        <taxon>Duplodnaviria</taxon>
        <taxon>Heunggongvirae</taxon>
        <taxon>Uroviricota</taxon>
        <taxon>Caudoviricetes</taxon>
        <taxon>Vandenendeviridae</taxon>
        <taxon>Nankokuvirus</taxon>
        <taxon>Nankokuvirus Ab03</taxon>
    </lineage>
</organism>
<evidence type="ECO:0000313" key="1">
    <source>
        <dbReference type="EMBL" id="CEF89559.1"/>
    </source>
</evidence>
<gene>
    <name evidence="1" type="primary">ORF69</name>
</gene>
<sequence length="167" mass="18835">MTKRVLTYAPEDVRLIISEFECVGVVSVEVVWDMEIYRKVVGIRGQVTRVRNLNQSARMRVELLQTSDTNDVLFDILTQDRVNQSGRLDLALADNNGDTIIYTNNAWISGHPPTRRSLGFDNPVWTIEIARVTDRDLSGSNNPLDFFSFDGLKTAADNAINSVLDQF</sequence>
<accession>A0A0A1IWH7</accession>
<evidence type="ECO:0000313" key="2">
    <source>
        <dbReference type="Proteomes" id="UP000030225"/>
    </source>
</evidence>